<feature type="region of interest" description="Disordered" evidence="1">
    <location>
        <begin position="127"/>
        <end position="158"/>
    </location>
</feature>
<gene>
    <name evidence="2" type="ORF">RFI_28202</name>
</gene>
<feature type="compositionally biased region" description="Basic and acidic residues" evidence="1">
    <location>
        <begin position="386"/>
        <end position="403"/>
    </location>
</feature>
<feature type="compositionally biased region" description="Basic and acidic residues" evidence="1">
    <location>
        <begin position="345"/>
        <end position="354"/>
    </location>
</feature>
<keyword evidence="3" id="KW-1185">Reference proteome</keyword>
<reference evidence="2 3" key="1">
    <citation type="journal article" date="2013" name="Curr. Biol.">
        <title>The Genome of the Foraminiferan Reticulomyxa filosa.</title>
        <authorList>
            <person name="Glockner G."/>
            <person name="Hulsmann N."/>
            <person name="Schleicher M."/>
            <person name="Noegel A.A."/>
            <person name="Eichinger L."/>
            <person name="Gallinger C."/>
            <person name="Pawlowski J."/>
            <person name="Sierra R."/>
            <person name="Euteneuer U."/>
            <person name="Pillet L."/>
            <person name="Moustafa A."/>
            <person name="Platzer M."/>
            <person name="Groth M."/>
            <person name="Szafranski K."/>
            <person name="Schliwa M."/>
        </authorList>
    </citation>
    <scope>NUCLEOTIDE SEQUENCE [LARGE SCALE GENOMIC DNA]</scope>
</reference>
<feature type="compositionally biased region" description="Polar residues" evidence="1">
    <location>
        <begin position="243"/>
        <end position="266"/>
    </location>
</feature>
<sequence length="452" mass="50201">EEEEERREEEKGEYNNVNILLNKIEPTSTSPYMFKAKQNPKKEFVPYSKVKAAAPSTAHLTLDTKWVKQKPTPAPEAVVDEAKSKERKSKRMSRLPFSMIQMSRNNDETIRGLKKIAETFKVKMASKLKDGNNDDDNNNNNNNDISNSNINTNDNNNESDKAKVAQVAFNNEASTTTVTTLKAGSSRQFGLPTSSSKRHSSPLGPTNTGPSSGSALESDSSTTPLRDRTKNPKASDRRLSTPVKGSTTTLFTSAQPNNMADSTLPQERSRRGHTVAHSAGNWLENDDRHTHPRLRMSSQIALPPNQEHDDDNDEENDAEEHDRQEEALNDNEDVPPPPPPPSEPEPEHVPEKHGRSMSTQIPSSSSSSLKKKNGVIRSAWEENGDGEERNENSNNKSNDRGSTDGEANDADVLQTNEFPTKEKERAKSIFTLSRDDKKDKAKTKTKLILPPP</sequence>
<protein>
    <submittedName>
        <fullName evidence="2">Uncharacterized protein</fullName>
    </submittedName>
</protein>
<dbReference type="Proteomes" id="UP000023152">
    <property type="component" value="Unassembled WGS sequence"/>
</dbReference>
<feature type="compositionally biased region" description="Polar residues" evidence="1">
    <location>
        <begin position="178"/>
        <end position="195"/>
    </location>
</feature>
<name>X6M6U1_RETFI</name>
<comment type="caution">
    <text evidence="2">The sequence shown here is derived from an EMBL/GenBank/DDBJ whole genome shotgun (WGS) entry which is preliminary data.</text>
</comment>
<feature type="compositionally biased region" description="Basic and acidic residues" evidence="1">
    <location>
        <begin position="419"/>
        <end position="439"/>
    </location>
</feature>
<feature type="compositionally biased region" description="Acidic residues" evidence="1">
    <location>
        <begin position="308"/>
        <end position="319"/>
    </location>
</feature>
<feature type="non-terminal residue" evidence="2">
    <location>
        <position position="1"/>
    </location>
</feature>
<feature type="compositionally biased region" description="Basic and acidic residues" evidence="1">
    <location>
        <begin position="225"/>
        <end position="239"/>
    </location>
</feature>
<organism evidence="2 3">
    <name type="scientific">Reticulomyxa filosa</name>
    <dbReference type="NCBI Taxonomy" id="46433"/>
    <lineage>
        <taxon>Eukaryota</taxon>
        <taxon>Sar</taxon>
        <taxon>Rhizaria</taxon>
        <taxon>Retaria</taxon>
        <taxon>Foraminifera</taxon>
        <taxon>Monothalamids</taxon>
        <taxon>Reticulomyxidae</taxon>
        <taxon>Reticulomyxa</taxon>
    </lineage>
</organism>
<evidence type="ECO:0000313" key="2">
    <source>
        <dbReference type="EMBL" id="ETO09182.1"/>
    </source>
</evidence>
<feature type="compositionally biased region" description="Low complexity" evidence="1">
    <location>
        <begin position="138"/>
        <end position="156"/>
    </location>
</feature>
<feature type="region of interest" description="Disordered" evidence="1">
    <location>
        <begin position="178"/>
        <end position="452"/>
    </location>
</feature>
<feature type="compositionally biased region" description="Polar residues" evidence="1">
    <location>
        <begin position="203"/>
        <end position="224"/>
    </location>
</feature>
<dbReference type="AlphaFoldDB" id="X6M6U1"/>
<evidence type="ECO:0000256" key="1">
    <source>
        <dbReference type="SAM" id="MobiDB-lite"/>
    </source>
</evidence>
<evidence type="ECO:0000313" key="3">
    <source>
        <dbReference type="Proteomes" id="UP000023152"/>
    </source>
</evidence>
<accession>X6M6U1</accession>
<feature type="compositionally biased region" description="Pro residues" evidence="1">
    <location>
        <begin position="334"/>
        <end position="343"/>
    </location>
</feature>
<feature type="region of interest" description="Disordered" evidence="1">
    <location>
        <begin position="64"/>
        <end position="94"/>
    </location>
</feature>
<proteinExistence type="predicted"/>
<dbReference type="EMBL" id="ASPP01024277">
    <property type="protein sequence ID" value="ETO09182.1"/>
    <property type="molecule type" value="Genomic_DNA"/>
</dbReference>